<organism evidence="4 5">
    <name type="scientific">Salinimicrobium oceani</name>
    <dbReference type="NCBI Taxonomy" id="2722702"/>
    <lineage>
        <taxon>Bacteria</taxon>
        <taxon>Pseudomonadati</taxon>
        <taxon>Bacteroidota</taxon>
        <taxon>Flavobacteriia</taxon>
        <taxon>Flavobacteriales</taxon>
        <taxon>Flavobacteriaceae</taxon>
        <taxon>Salinimicrobium</taxon>
    </lineage>
</organism>
<reference evidence="4 5" key="1">
    <citation type="submission" date="2020-03" db="EMBL/GenBank/DDBJ databases">
        <title>Salinimicrobium sp. nov, isolated from SCS.</title>
        <authorList>
            <person name="Cao W.R."/>
        </authorList>
    </citation>
    <scope>NUCLEOTIDE SEQUENCE [LARGE SCALE GENOMIC DNA]</scope>
    <source>
        <strain evidence="5">J15B91</strain>
    </source>
</reference>
<evidence type="ECO:0000256" key="1">
    <source>
        <dbReference type="ARBA" id="ARBA00006484"/>
    </source>
</evidence>
<comment type="caution">
    <text evidence="4">The sequence shown here is derived from an EMBL/GenBank/DDBJ whole genome shotgun (WGS) entry which is preliminary data.</text>
</comment>
<gene>
    <name evidence="4" type="ORF">HC175_06225</name>
</gene>
<evidence type="ECO:0000256" key="3">
    <source>
        <dbReference type="RuleBase" id="RU000363"/>
    </source>
</evidence>
<comment type="similarity">
    <text evidence="1 3">Belongs to the short-chain dehydrogenases/reductases (SDR) family.</text>
</comment>
<name>A0ABX1D1T8_9FLAO</name>
<dbReference type="PRINTS" id="PR00081">
    <property type="entry name" value="GDHRDH"/>
</dbReference>
<dbReference type="Pfam" id="PF00106">
    <property type="entry name" value="adh_short"/>
    <property type="match status" value="1"/>
</dbReference>
<keyword evidence="2" id="KW-0560">Oxidoreductase</keyword>
<proteinExistence type="inferred from homology"/>
<dbReference type="PANTHER" id="PTHR42901:SF1">
    <property type="entry name" value="ALCOHOL DEHYDROGENASE"/>
    <property type="match status" value="1"/>
</dbReference>
<evidence type="ECO:0000313" key="5">
    <source>
        <dbReference type="Proteomes" id="UP000703674"/>
    </source>
</evidence>
<dbReference type="InterPro" id="IPR002347">
    <property type="entry name" value="SDR_fam"/>
</dbReference>
<dbReference type="Gene3D" id="3.40.50.720">
    <property type="entry name" value="NAD(P)-binding Rossmann-like Domain"/>
    <property type="match status" value="1"/>
</dbReference>
<evidence type="ECO:0000256" key="2">
    <source>
        <dbReference type="ARBA" id="ARBA00023002"/>
    </source>
</evidence>
<dbReference type="PRINTS" id="PR00080">
    <property type="entry name" value="SDRFAMILY"/>
</dbReference>
<dbReference type="PIRSF" id="PIRSF000126">
    <property type="entry name" value="11-beta-HSD1"/>
    <property type="match status" value="1"/>
</dbReference>
<dbReference type="InterPro" id="IPR036291">
    <property type="entry name" value="NAD(P)-bd_dom_sf"/>
</dbReference>
<dbReference type="EMBL" id="JAAVJR010000003">
    <property type="protein sequence ID" value="NJW52511.1"/>
    <property type="molecule type" value="Genomic_DNA"/>
</dbReference>
<dbReference type="Proteomes" id="UP000703674">
    <property type="component" value="Unassembled WGS sequence"/>
</dbReference>
<dbReference type="SUPFAM" id="SSF51735">
    <property type="entry name" value="NAD(P)-binding Rossmann-fold domains"/>
    <property type="match status" value="1"/>
</dbReference>
<keyword evidence="5" id="KW-1185">Reference proteome</keyword>
<dbReference type="RefSeq" id="WP_168137633.1">
    <property type="nucleotide sequence ID" value="NZ_JAAVJR010000003.1"/>
</dbReference>
<sequence>MEDGKNKTVLITGFSSGIGKALSHQFARDGFDIIGVARDKSKMEATTKELQQQYGIEVQIIQKDLAQDGAAKEVYEEAKAFGKPIHILVNDAGVGQHGKFVDIPYERYAHLIHLNIISLTHLTRLFLKDMVERDHGKVLNLGSVAGFQPGPLLAVYHATKAYVVSLSEALATELEEMESKVTVTCLCPGPTDTDFFTRADMEETNVVHHKDKLMMPPEEVAEGAYKALMDGERIFIPGTMNKISTFIRRVIPKSTQSKTQMKYYEHHED</sequence>
<dbReference type="CDD" id="cd05233">
    <property type="entry name" value="SDR_c"/>
    <property type="match status" value="1"/>
</dbReference>
<dbReference type="PANTHER" id="PTHR42901">
    <property type="entry name" value="ALCOHOL DEHYDROGENASE"/>
    <property type="match status" value="1"/>
</dbReference>
<protein>
    <submittedName>
        <fullName evidence="4">SDR family oxidoreductase</fullName>
    </submittedName>
</protein>
<accession>A0ABX1D1T8</accession>
<evidence type="ECO:0000313" key="4">
    <source>
        <dbReference type="EMBL" id="NJW52511.1"/>
    </source>
</evidence>